<evidence type="ECO:0000259" key="9">
    <source>
        <dbReference type="Pfam" id="PF04290"/>
    </source>
</evidence>
<organism evidence="11">
    <name type="scientific">marine metagenome</name>
    <dbReference type="NCBI Taxonomy" id="408172"/>
    <lineage>
        <taxon>unclassified sequences</taxon>
        <taxon>metagenomes</taxon>
        <taxon>ecological metagenomes</taxon>
    </lineage>
</organism>
<evidence type="ECO:0000256" key="8">
    <source>
        <dbReference type="SAM" id="Phobius"/>
    </source>
</evidence>
<evidence type="ECO:0000256" key="4">
    <source>
        <dbReference type="ARBA" id="ARBA00022519"/>
    </source>
</evidence>
<sequence>MSILPVIETIARLFGTNIIPASQAIVQHCTLWIGFLGAVLAARRNKLLALTREPIFNQEGSLHLGRWIAKTMSFLIIISLAWGSFYLLKIEYKFPFEIAPNIPRWAAMVIMPVGFTLMAVQIYFKSYMQHIHRVTLIISGVFFAIISVTETVQEAVPVVWIGLGLILIALIYGAPIFTGLGGAAVLLFWSDFTSISAIPAEAYRIVVAPTLPTIPLFTLAGYLLAESNASTRLVNVFRSLFGWIPGGTPVIVVLLCGFFTALTGGSGVTILALGGLLLPLLVKEGYSKTFALGLITVSGSIGLLFPPSLPAIIYGVRAGISVKNVFIAGLMPGTLLIVMISTWAFIQGRHQKVKIHVFDPKKALKVCLETSWELVIPVLILLGVFAGYTNLVETAAIIVLYIFIIEFFVYKDITLNQLPSIIIDCATLIGGVLIIIGIAMGLTSYLVDAQIPMQLLAWVKAAISSKYFFLLMLNIFLLVAGCLMDIFSAIIVIVPLIKPLGAHFGVEPFHLAIIFIANMELGFLTPPVGMNLFLAAYRFNEDMPRIYRSIFPFFIVKLVAVALITYIPILTLGLLN</sequence>
<feature type="transmembrane region" description="Helical" evidence="8">
    <location>
        <begin position="325"/>
        <end position="346"/>
    </location>
</feature>
<feature type="transmembrane region" description="Helical" evidence="8">
    <location>
        <begin position="25"/>
        <end position="43"/>
    </location>
</feature>
<dbReference type="EMBL" id="UINC01001175">
    <property type="protein sequence ID" value="SUZ73331.1"/>
    <property type="molecule type" value="Genomic_DNA"/>
</dbReference>
<feature type="transmembrane region" description="Helical" evidence="8">
    <location>
        <begin position="421"/>
        <end position="447"/>
    </location>
</feature>
<name>A0A381Q1X9_9ZZZZ</name>
<proteinExistence type="predicted"/>
<evidence type="ECO:0000256" key="6">
    <source>
        <dbReference type="ARBA" id="ARBA00022989"/>
    </source>
</evidence>
<dbReference type="InterPro" id="IPR004681">
    <property type="entry name" value="TRAP_DctM"/>
</dbReference>
<keyword evidence="2" id="KW-0813">Transport</keyword>
<evidence type="ECO:0000256" key="1">
    <source>
        <dbReference type="ARBA" id="ARBA00004429"/>
    </source>
</evidence>
<evidence type="ECO:0000256" key="3">
    <source>
        <dbReference type="ARBA" id="ARBA00022475"/>
    </source>
</evidence>
<feature type="domain" description="TRAP C4-dicarboxylate transport system permease DctM subunit" evidence="10">
    <location>
        <begin position="164"/>
        <end position="568"/>
    </location>
</feature>
<feature type="transmembrane region" description="Helical" evidence="8">
    <location>
        <begin position="467"/>
        <end position="497"/>
    </location>
</feature>
<reference evidence="11" key="1">
    <citation type="submission" date="2018-05" db="EMBL/GenBank/DDBJ databases">
        <authorList>
            <person name="Lanie J.A."/>
            <person name="Ng W.-L."/>
            <person name="Kazmierczak K.M."/>
            <person name="Andrzejewski T.M."/>
            <person name="Davidsen T.M."/>
            <person name="Wayne K.J."/>
            <person name="Tettelin H."/>
            <person name="Glass J.I."/>
            <person name="Rusch D."/>
            <person name="Podicherti R."/>
            <person name="Tsui H.-C.T."/>
            <person name="Winkler M.E."/>
        </authorList>
    </citation>
    <scope>NUCLEOTIDE SEQUENCE</scope>
</reference>
<keyword evidence="6 8" id="KW-1133">Transmembrane helix</keyword>
<feature type="transmembrane region" description="Helical" evidence="8">
    <location>
        <begin position="131"/>
        <end position="148"/>
    </location>
</feature>
<dbReference type="GO" id="GO:0005886">
    <property type="term" value="C:plasma membrane"/>
    <property type="evidence" value="ECO:0007669"/>
    <property type="project" value="UniProtKB-SubCell"/>
</dbReference>
<feature type="transmembrane region" description="Helical" evidence="8">
    <location>
        <begin position="105"/>
        <end position="124"/>
    </location>
</feature>
<feature type="transmembrane region" description="Helical" evidence="8">
    <location>
        <begin position="509"/>
        <end position="530"/>
    </location>
</feature>
<feature type="transmembrane region" description="Helical" evidence="8">
    <location>
        <begin position="202"/>
        <end position="225"/>
    </location>
</feature>
<evidence type="ECO:0000256" key="7">
    <source>
        <dbReference type="ARBA" id="ARBA00023136"/>
    </source>
</evidence>
<keyword evidence="7 8" id="KW-0472">Membrane</keyword>
<evidence type="ECO:0000313" key="11">
    <source>
        <dbReference type="EMBL" id="SUZ73331.1"/>
    </source>
</evidence>
<evidence type="ECO:0000259" key="10">
    <source>
        <dbReference type="Pfam" id="PF06808"/>
    </source>
</evidence>
<evidence type="ECO:0000256" key="5">
    <source>
        <dbReference type="ARBA" id="ARBA00022692"/>
    </source>
</evidence>
<feature type="transmembrane region" description="Helical" evidence="8">
    <location>
        <begin position="250"/>
        <end position="278"/>
    </location>
</feature>
<dbReference type="PANTHER" id="PTHR33362:SF5">
    <property type="entry name" value="C4-DICARBOXYLATE TRAP TRANSPORTER LARGE PERMEASE PROTEIN DCTM"/>
    <property type="match status" value="1"/>
</dbReference>
<comment type="subcellular location">
    <subcellularLocation>
        <location evidence="1">Cell inner membrane</location>
        <topology evidence="1">Multi-pass membrane protein</topology>
    </subcellularLocation>
</comment>
<dbReference type="Pfam" id="PF04290">
    <property type="entry name" value="DctQ"/>
    <property type="match status" value="1"/>
</dbReference>
<dbReference type="InterPro" id="IPR010656">
    <property type="entry name" value="DctM"/>
</dbReference>
<dbReference type="NCBIfam" id="TIGR00786">
    <property type="entry name" value="dctM"/>
    <property type="match status" value="1"/>
</dbReference>
<dbReference type="PANTHER" id="PTHR33362">
    <property type="entry name" value="SIALIC ACID TRAP TRANSPORTER PERMEASE PROTEIN SIAT-RELATED"/>
    <property type="match status" value="1"/>
</dbReference>
<feature type="transmembrane region" description="Helical" evidence="8">
    <location>
        <begin position="64"/>
        <end position="85"/>
    </location>
</feature>
<gene>
    <name evidence="11" type="ORF">METZ01_LOCUS26185</name>
</gene>
<protein>
    <submittedName>
        <fullName evidence="11">Uncharacterized protein</fullName>
    </submittedName>
</protein>
<feature type="transmembrane region" description="Helical" evidence="8">
    <location>
        <begin position="366"/>
        <end position="385"/>
    </location>
</feature>
<feature type="domain" description="Tripartite ATP-independent periplasmic transporters DctQ component" evidence="9">
    <location>
        <begin position="2"/>
        <end position="122"/>
    </location>
</feature>
<keyword evidence="3" id="KW-1003">Cell membrane</keyword>
<feature type="transmembrane region" description="Helical" evidence="8">
    <location>
        <begin position="290"/>
        <end position="313"/>
    </location>
</feature>
<keyword evidence="5 8" id="KW-0812">Transmembrane</keyword>
<feature type="transmembrane region" description="Helical" evidence="8">
    <location>
        <begin position="550"/>
        <end position="575"/>
    </location>
</feature>
<dbReference type="AlphaFoldDB" id="A0A381Q1X9"/>
<dbReference type="GO" id="GO:0022857">
    <property type="term" value="F:transmembrane transporter activity"/>
    <property type="evidence" value="ECO:0007669"/>
    <property type="project" value="TreeGrafter"/>
</dbReference>
<keyword evidence="4" id="KW-0997">Cell inner membrane</keyword>
<accession>A0A381Q1X9</accession>
<dbReference type="Pfam" id="PF06808">
    <property type="entry name" value="DctM"/>
    <property type="match status" value="1"/>
</dbReference>
<evidence type="ECO:0000256" key="2">
    <source>
        <dbReference type="ARBA" id="ARBA00022448"/>
    </source>
</evidence>
<feature type="transmembrane region" description="Helical" evidence="8">
    <location>
        <begin position="391"/>
        <end position="409"/>
    </location>
</feature>
<feature type="transmembrane region" description="Helical" evidence="8">
    <location>
        <begin position="160"/>
        <end position="190"/>
    </location>
</feature>
<dbReference type="InterPro" id="IPR055348">
    <property type="entry name" value="DctQ"/>
</dbReference>